<feature type="region of interest" description="Disordered" evidence="1">
    <location>
        <begin position="1"/>
        <end position="24"/>
    </location>
</feature>
<feature type="compositionally biased region" description="Basic and acidic residues" evidence="1">
    <location>
        <begin position="14"/>
        <end position="24"/>
    </location>
</feature>
<dbReference type="EMBL" id="RQFY01000006">
    <property type="protein sequence ID" value="TGL32471.1"/>
    <property type="molecule type" value="Genomic_DNA"/>
</dbReference>
<reference evidence="2" key="1">
    <citation type="journal article" date="2019" name="PLoS Negl. Trop. Dis.">
        <title>Revisiting the worldwide diversity of Leptospira species in the environment.</title>
        <authorList>
            <person name="Vincent A.T."/>
            <person name="Schiettekatte O."/>
            <person name="Bourhy P."/>
            <person name="Veyrier F.J."/>
            <person name="Picardeau M."/>
        </authorList>
    </citation>
    <scope>NUCLEOTIDE SEQUENCE [LARGE SCALE GENOMIC DNA]</scope>
    <source>
        <strain evidence="2">201800265</strain>
    </source>
</reference>
<dbReference type="AlphaFoldDB" id="A0A4R9J4U4"/>
<evidence type="ECO:0000313" key="2">
    <source>
        <dbReference type="EMBL" id="TGL32471.1"/>
    </source>
</evidence>
<keyword evidence="3" id="KW-1185">Reference proteome</keyword>
<name>A0A4R9J4U4_9LEPT</name>
<accession>A0A4R9J4U4</accession>
<evidence type="ECO:0000313" key="3">
    <source>
        <dbReference type="Proteomes" id="UP000297871"/>
    </source>
</evidence>
<dbReference type="RefSeq" id="WP_135615884.1">
    <property type="nucleotide sequence ID" value="NZ_JBNURZ010000006.1"/>
</dbReference>
<evidence type="ECO:0000256" key="1">
    <source>
        <dbReference type="SAM" id="MobiDB-lite"/>
    </source>
</evidence>
<organism evidence="2 3">
    <name type="scientific">Leptospira koniambonensis</name>
    <dbReference type="NCBI Taxonomy" id="2484950"/>
    <lineage>
        <taxon>Bacteria</taxon>
        <taxon>Pseudomonadati</taxon>
        <taxon>Spirochaetota</taxon>
        <taxon>Spirochaetia</taxon>
        <taxon>Leptospirales</taxon>
        <taxon>Leptospiraceae</taxon>
        <taxon>Leptospira</taxon>
    </lineage>
</organism>
<proteinExistence type="predicted"/>
<dbReference type="Proteomes" id="UP000297871">
    <property type="component" value="Unassembled WGS sequence"/>
</dbReference>
<dbReference type="OrthoDB" id="332376at2"/>
<comment type="caution">
    <text evidence="2">The sequence shown here is derived from an EMBL/GenBank/DDBJ whole genome shotgun (WGS) entry which is preliminary data.</text>
</comment>
<gene>
    <name evidence="2" type="ORF">EHQ52_14370</name>
</gene>
<protein>
    <submittedName>
        <fullName evidence="2">Uncharacterized protein</fullName>
    </submittedName>
</protein>
<sequence length="73" mass="8768">MDSKVGGYSHYFHKSSDKKEIRTKETQNDIFRKKKIFFTALFSVPEKKQEISRFWEEALERLAELLRRIQGSE</sequence>